<name>A0A5R9GGE4_9BACL</name>
<accession>A0A5R9GGE4</accession>
<evidence type="ECO:0000313" key="3">
    <source>
        <dbReference type="Proteomes" id="UP000309676"/>
    </source>
</evidence>
<keyword evidence="1" id="KW-0812">Transmembrane</keyword>
<sequence length="77" mass="8174">MWSVAGILIAGGCIALIEAPGLARKGRWRELFVFFVVLSIGVAVSTLQALHVALPNPVDWITAIHKPISDALLGPSK</sequence>
<keyword evidence="1" id="KW-0472">Membrane</keyword>
<proteinExistence type="predicted"/>
<evidence type="ECO:0000313" key="2">
    <source>
        <dbReference type="EMBL" id="TLS50475.1"/>
    </source>
</evidence>
<comment type="caution">
    <text evidence="2">The sequence shown here is derived from an EMBL/GenBank/DDBJ whole genome shotgun (WGS) entry which is preliminary data.</text>
</comment>
<dbReference type="OrthoDB" id="2440830at2"/>
<dbReference type="RefSeq" id="WP_138196235.1">
    <property type="nucleotide sequence ID" value="NZ_VCIW01000015.1"/>
</dbReference>
<gene>
    <name evidence="2" type="ORF">FE782_20890</name>
</gene>
<dbReference type="Proteomes" id="UP000309676">
    <property type="component" value="Unassembled WGS sequence"/>
</dbReference>
<protein>
    <submittedName>
        <fullName evidence="2">Uncharacterized protein</fullName>
    </submittedName>
</protein>
<keyword evidence="1" id="KW-1133">Transmembrane helix</keyword>
<keyword evidence="3" id="KW-1185">Reference proteome</keyword>
<organism evidence="2 3">
    <name type="scientific">Paenibacillus antri</name>
    <dbReference type="NCBI Taxonomy" id="2582848"/>
    <lineage>
        <taxon>Bacteria</taxon>
        <taxon>Bacillati</taxon>
        <taxon>Bacillota</taxon>
        <taxon>Bacilli</taxon>
        <taxon>Bacillales</taxon>
        <taxon>Paenibacillaceae</taxon>
        <taxon>Paenibacillus</taxon>
    </lineage>
</organism>
<dbReference type="AlphaFoldDB" id="A0A5R9GGE4"/>
<dbReference type="EMBL" id="VCIW01000015">
    <property type="protein sequence ID" value="TLS50475.1"/>
    <property type="molecule type" value="Genomic_DNA"/>
</dbReference>
<feature type="transmembrane region" description="Helical" evidence="1">
    <location>
        <begin position="31"/>
        <end position="54"/>
    </location>
</feature>
<reference evidence="2 3" key="1">
    <citation type="submission" date="2019-05" db="EMBL/GenBank/DDBJ databases">
        <authorList>
            <person name="Narsing Rao M.P."/>
            <person name="Li W.J."/>
        </authorList>
    </citation>
    <scope>NUCLEOTIDE SEQUENCE [LARGE SCALE GENOMIC DNA]</scope>
    <source>
        <strain evidence="2 3">SYSU_K30003</strain>
    </source>
</reference>
<evidence type="ECO:0000256" key="1">
    <source>
        <dbReference type="SAM" id="Phobius"/>
    </source>
</evidence>